<feature type="compositionally biased region" description="Low complexity" evidence="1">
    <location>
        <begin position="181"/>
        <end position="198"/>
    </location>
</feature>
<dbReference type="PANTHER" id="PTHR38434">
    <property type="entry name" value="BLL2549 PROTEIN"/>
    <property type="match status" value="1"/>
</dbReference>
<evidence type="ECO:0000256" key="1">
    <source>
        <dbReference type="SAM" id="MobiDB-lite"/>
    </source>
</evidence>
<feature type="transmembrane region" description="Helical" evidence="2">
    <location>
        <begin position="372"/>
        <end position="392"/>
    </location>
</feature>
<gene>
    <name evidence="3" type="ORF">ACFORO_15780</name>
</gene>
<feature type="compositionally biased region" description="Low complexity" evidence="1">
    <location>
        <begin position="43"/>
        <end position="54"/>
    </location>
</feature>
<comment type="caution">
    <text evidence="3">The sequence shown here is derived from an EMBL/GenBank/DDBJ whole genome shotgun (WGS) entry which is preliminary data.</text>
</comment>
<proteinExistence type="predicted"/>
<keyword evidence="2" id="KW-0812">Transmembrane</keyword>
<feature type="transmembrane region" description="Helical" evidence="2">
    <location>
        <begin position="473"/>
        <end position="491"/>
    </location>
</feature>
<evidence type="ECO:0000256" key="2">
    <source>
        <dbReference type="SAM" id="Phobius"/>
    </source>
</evidence>
<feature type="compositionally biased region" description="Low complexity" evidence="1">
    <location>
        <begin position="101"/>
        <end position="116"/>
    </location>
</feature>
<sequence length="794" mass="80512">MTTEAATLHRLAGELDDLGRRLSHVGAELRAVHVQPESATDQPAEAPAPGAAAASWPTLGQPGGHAEPAASTGEAAQSASPPDVTQPVSSDSAAEGSADVAGASAAPEQAAAPGEPFESDRLAEQGRPAGQGQAVAPDQAAAPGEPSQPGRPAEQGRAAEQGQAAEPGRSAGPAQPPAPGHPAAQGYPAVPGHSPAPGYPAAQGGPYLYPAYSAAHGVPYHPHPGYYSHNPYAASYSAQPTAGTPHLSTPQPGTEQQAPNDLAAGQSAQEHPQATAQQAPYGQTLFAEPPFGYHRYTPSPTLRERLGREGAGSRLLAWIGGAVTLLGVVLLLILAIQRGWLAPLPRVAVGAAFGGILVGAGAWLHRKPAARTGAFALVATGIATLYLDTVAATSLYDFLPVPAGLAVGLAIAVGGLLLAVKWDSSLLAIAVVGGCGVCAPLITWGFTYELVTFLLMIQIATVPVQLRRSWSPLSFTAAIPPLTTALIGIGLRTLPAWVVIAAGVVSAAAALITLRRNDNEPYSLSVLAVAPLPVLVAALLLHRPESVLLAGGTAVVLLATWPIVRGNSGTVAGIAGLVAAMQATVTQFDGGAVLLGEAIVLAFAAKFTRNRFALGGSLVFAVIGGLSVLGTELTPALLIFPHWHPRDLLFAALVSAVLLLGAAIALPWAAIRLNVVKSASLAPLLPAGWFALYGAAGLVLAASMLVAPGRVGFLVGHTLVTVSWTVVAFVLLLRGIEVVALRIAGLVLVAAAVAKLVLFDLATLDGLARVGAFLGAGVILLVAGARYARVVASR</sequence>
<feature type="region of interest" description="Disordered" evidence="1">
    <location>
        <begin position="237"/>
        <end position="277"/>
    </location>
</feature>
<keyword evidence="2" id="KW-0472">Membrane</keyword>
<feature type="transmembrane region" description="Helical" evidence="2">
    <location>
        <begin position="711"/>
        <end position="732"/>
    </location>
</feature>
<keyword evidence="4" id="KW-1185">Reference proteome</keyword>
<feature type="region of interest" description="Disordered" evidence="1">
    <location>
        <begin position="32"/>
        <end position="198"/>
    </location>
</feature>
<dbReference type="Pfam" id="PF10101">
    <property type="entry name" value="DUF2339"/>
    <property type="match status" value="1"/>
</dbReference>
<feature type="compositionally biased region" description="Polar residues" evidence="1">
    <location>
        <begin position="237"/>
        <end position="259"/>
    </location>
</feature>
<feature type="transmembrane region" description="Helical" evidence="2">
    <location>
        <begin position="683"/>
        <end position="705"/>
    </location>
</feature>
<dbReference type="Proteomes" id="UP001595764">
    <property type="component" value="Unassembled WGS sequence"/>
</dbReference>
<keyword evidence="2" id="KW-1133">Transmembrane helix</keyword>
<dbReference type="EMBL" id="JBHRWI010000020">
    <property type="protein sequence ID" value="MFC3511637.1"/>
    <property type="molecule type" value="Genomic_DNA"/>
</dbReference>
<organism evidence="3 4">
    <name type="scientific">Amycolatopsis halotolerans</name>
    <dbReference type="NCBI Taxonomy" id="330083"/>
    <lineage>
        <taxon>Bacteria</taxon>
        <taxon>Bacillati</taxon>
        <taxon>Actinomycetota</taxon>
        <taxon>Actinomycetes</taxon>
        <taxon>Pseudonocardiales</taxon>
        <taxon>Pseudonocardiaceae</taxon>
        <taxon>Amycolatopsis</taxon>
    </lineage>
</organism>
<name>A0ABV7QIE5_9PSEU</name>
<evidence type="ECO:0000313" key="4">
    <source>
        <dbReference type="Proteomes" id="UP001595764"/>
    </source>
</evidence>
<feature type="compositionally biased region" description="Polar residues" evidence="1">
    <location>
        <begin position="266"/>
        <end position="277"/>
    </location>
</feature>
<feature type="transmembrane region" description="Helical" evidence="2">
    <location>
        <begin position="426"/>
        <end position="444"/>
    </location>
</feature>
<feature type="transmembrane region" description="Helical" evidence="2">
    <location>
        <begin position="739"/>
        <end position="758"/>
    </location>
</feature>
<feature type="transmembrane region" description="Helical" evidence="2">
    <location>
        <begin position="547"/>
        <end position="564"/>
    </location>
</feature>
<dbReference type="InterPro" id="IPR019286">
    <property type="entry name" value="DUF2339_TM"/>
</dbReference>
<feature type="transmembrane region" description="Helical" evidence="2">
    <location>
        <begin position="315"/>
        <end position="336"/>
    </location>
</feature>
<feature type="transmembrane region" description="Helical" evidence="2">
    <location>
        <begin position="649"/>
        <end position="671"/>
    </location>
</feature>
<reference evidence="4" key="1">
    <citation type="journal article" date="2019" name="Int. J. Syst. Evol. Microbiol.">
        <title>The Global Catalogue of Microorganisms (GCM) 10K type strain sequencing project: providing services to taxonomists for standard genome sequencing and annotation.</title>
        <authorList>
            <consortium name="The Broad Institute Genomics Platform"/>
            <consortium name="The Broad Institute Genome Sequencing Center for Infectious Disease"/>
            <person name="Wu L."/>
            <person name="Ma J."/>
        </authorList>
    </citation>
    <scope>NUCLEOTIDE SEQUENCE [LARGE SCALE GENOMIC DNA]</scope>
    <source>
        <strain evidence="4">CGMCC 4.7682</strain>
    </source>
</reference>
<feature type="transmembrane region" description="Helical" evidence="2">
    <location>
        <begin position="497"/>
        <end position="514"/>
    </location>
</feature>
<feature type="transmembrane region" description="Helical" evidence="2">
    <location>
        <begin position="521"/>
        <end position="541"/>
    </location>
</feature>
<feature type="transmembrane region" description="Helical" evidence="2">
    <location>
        <begin position="612"/>
        <end position="629"/>
    </location>
</feature>
<feature type="transmembrane region" description="Helical" evidence="2">
    <location>
        <begin position="348"/>
        <end position="365"/>
    </location>
</feature>
<accession>A0ABV7QIE5</accession>
<dbReference type="RefSeq" id="WP_377867980.1">
    <property type="nucleotide sequence ID" value="NZ_JBHMAY010000003.1"/>
</dbReference>
<dbReference type="PANTHER" id="PTHR38434:SF1">
    <property type="entry name" value="BLL2549 PROTEIN"/>
    <property type="match status" value="1"/>
</dbReference>
<feature type="compositionally biased region" description="Low complexity" evidence="1">
    <location>
        <begin position="152"/>
        <end position="173"/>
    </location>
</feature>
<evidence type="ECO:0000313" key="3">
    <source>
        <dbReference type="EMBL" id="MFC3511637.1"/>
    </source>
</evidence>
<feature type="transmembrane region" description="Helical" evidence="2">
    <location>
        <begin position="770"/>
        <end position="788"/>
    </location>
</feature>
<feature type="transmembrane region" description="Helical" evidence="2">
    <location>
        <begin position="398"/>
        <end position="419"/>
    </location>
</feature>
<protein>
    <submittedName>
        <fullName evidence="3">DUF2339 domain-containing protein</fullName>
    </submittedName>
</protein>